<sequence length="544" mass="58515">MSRLYRMDVKTRLAIVLAVAFSCLIGLSIFALSNLREAEMQAHRTRIHHLTDLATAVVNNYVKLAQSGKLSTPEAQRQAIEAVRAMRFGNNDYFFIYNFDGQAQLVVGNPKLEGKNMLGKVDAKGYPLWDNIVRLGKEGGGYLEIYWFPRAGSDTPIPKLGYVAAIPEWQWSLGTGVYIDDVNEILMHHAINYAIAVVLALLLAGGIGLSVARSIVRQLGGEPTQLMAIMQRAAAGDLSTHFPVRGGTDSVLARLKEMLQGLGGLAQEVRQASADLEKSAKVVATTSSNVLKMASEQADGTSAMAAAMEEMTVAINHIADNARDTEADSSASAEQAGHGAEQAHKAVARIQELVQTAQGATDSVSGLVARANEIGTITSVIKEVAAQTNLLALNAAIEAARAGEQGRGFAVVADEVRGLAERTANATVEIEQMIQAIQEETRSAVDLLSHAVPQARDGAELTEATAELLQQLRANSNLTLTRVRDVADSTREQSQASTDIAQQVERIANVVQETRRAMDHAAQEVAHLEQLSQSLHQGVERFQI</sequence>
<dbReference type="CDD" id="cd11386">
    <property type="entry name" value="MCP_signal"/>
    <property type="match status" value="1"/>
</dbReference>
<dbReference type="InterPro" id="IPR004010">
    <property type="entry name" value="Double_Cache_2"/>
</dbReference>
<comment type="similarity">
    <text evidence="7">Belongs to the methyl-accepting chemotaxis (MCP) protein family.</text>
</comment>
<dbReference type="OrthoDB" id="8555762at2"/>
<evidence type="ECO:0000256" key="5">
    <source>
        <dbReference type="ARBA" id="ARBA00023136"/>
    </source>
</evidence>
<dbReference type="GO" id="GO:0006935">
    <property type="term" value="P:chemotaxis"/>
    <property type="evidence" value="ECO:0007669"/>
    <property type="project" value="InterPro"/>
</dbReference>
<keyword evidence="2" id="KW-1003">Cell membrane</keyword>
<keyword evidence="3 9" id="KW-0812">Transmembrane</keyword>
<evidence type="ECO:0000256" key="1">
    <source>
        <dbReference type="ARBA" id="ARBA00004651"/>
    </source>
</evidence>
<keyword evidence="4 9" id="KW-1133">Transmembrane helix</keyword>
<dbReference type="InterPro" id="IPR004090">
    <property type="entry name" value="Chemotax_Me-accpt_rcpt"/>
</dbReference>
<dbReference type="InterPro" id="IPR033480">
    <property type="entry name" value="sCache_2"/>
</dbReference>
<evidence type="ECO:0000313" key="12">
    <source>
        <dbReference type="Proteomes" id="UP000295611"/>
    </source>
</evidence>
<accession>A0A4R7B5T5</accession>
<evidence type="ECO:0000256" key="9">
    <source>
        <dbReference type="SAM" id="Phobius"/>
    </source>
</evidence>
<dbReference type="RefSeq" id="WP_133680211.1">
    <property type="nucleotide sequence ID" value="NZ_SNZP01000006.1"/>
</dbReference>
<evidence type="ECO:0000256" key="3">
    <source>
        <dbReference type="ARBA" id="ARBA00022692"/>
    </source>
</evidence>
<dbReference type="PROSITE" id="PS50111">
    <property type="entry name" value="CHEMOTAXIS_TRANSDUC_2"/>
    <property type="match status" value="1"/>
</dbReference>
<dbReference type="AlphaFoldDB" id="A0A4R7B5T5"/>
<dbReference type="SMART" id="SM00283">
    <property type="entry name" value="MA"/>
    <property type="match status" value="1"/>
</dbReference>
<keyword evidence="5 9" id="KW-0472">Membrane</keyword>
<dbReference type="PROSITE" id="PS51257">
    <property type="entry name" value="PROKAR_LIPOPROTEIN"/>
    <property type="match status" value="1"/>
</dbReference>
<dbReference type="PANTHER" id="PTHR32089">
    <property type="entry name" value="METHYL-ACCEPTING CHEMOTAXIS PROTEIN MCPB"/>
    <property type="match status" value="1"/>
</dbReference>
<dbReference type="FunFam" id="1.10.287.950:FF:000001">
    <property type="entry name" value="Methyl-accepting chemotaxis sensory transducer"/>
    <property type="match status" value="1"/>
</dbReference>
<feature type="domain" description="Methyl-accepting transducer" evidence="10">
    <location>
        <begin position="272"/>
        <end position="508"/>
    </location>
</feature>
<dbReference type="Pfam" id="PF08269">
    <property type="entry name" value="dCache_2"/>
    <property type="match status" value="1"/>
</dbReference>
<protein>
    <submittedName>
        <fullName evidence="11">Methyl-accepting chemotaxis sensory transducer with Cache sensor</fullName>
    </submittedName>
</protein>
<dbReference type="InterPro" id="IPR004089">
    <property type="entry name" value="MCPsignal_dom"/>
</dbReference>
<dbReference type="Proteomes" id="UP000295611">
    <property type="component" value="Unassembled WGS sequence"/>
</dbReference>
<dbReference type="EMBL" id="SNZP01000006">
    <property type="protein sequence ID" value="TDR79961.1"/>
    <property type="molecule type" value="Genomic_DNA"/>
</dbReference>
<keyword evidence="12" id="KW-1185">Reference proteome</keyword>
<dbReference type="PRINTS" id="PR00260">
    <property type="entry name" value="CHEMTRNSDUCR"/>
</dbReference>
<evidence type="ECO:0000256" key="6">
    <source>
        <dbReference type="ARBA" id="ARBA00023224"/>
    </source>
</evidence>
<dbReference type="GO" id="GO:0005886">
    <property type="term" value="C:plasma membrane"/>
    <property type="evidence" value="ECO:0007669"/>
    <property type="project" value="UniProtKB-SubCell"/>
</dbReference>
<evidence type="ECO:0000313" key="11">
    <source>
        <dbReference type="EMBL" id="TDR79961.1"/>
    </source>
</evidence>
<gene>
    <name evidence="11" type="ORF">DFP86_106100</name>
</gene>
<dbReference type="GO" id="GO:0007165">
    <property type="term" value="P:signal transduction"/>
    <property type="evidence" value="ECO:0007669"/>
    <property type="project" value="UniProtKB-KW"/>
</dbReference>
<dbReference type="PANTHER" id="PTHR32089:SF112">
    <property type="entry name" value="LYSOZYME-LIKE PROTEIN-RELATED"/>
    <property type="match status" value="1"/>
</dbReference>
<dbReference type="SMART" id="SM01049">
    <property type="entry name" value="Cache_2"/>
    <property type="match status" value="1"/>
</dbReference>
<dbReference type="GO" id="GO:0004888">
    <property type="term" value="F:transmembrane signaling receptor activity"/>
    <property type="evidence" value="ECO:0007669"/>
    <property type="project" value="InterPro"/>
</dbReference>
<evidence type="ECO:0000259" key="10">
    <source>
        <dbReference type="PROSITE" id="PS50111"/>
    </source>
</evidence>
<evidence type="ECO:0000256" key="7">
    <source>
        <dbReference type="ARBA" id="ARBA00029447"/>
    </source>
</evidence>
<evidence type="ECO:0000256" key="2">
    <source>
        <dbReference type="ARBA" id="ARBA00022475"/>
    </source>
</evidence>
<dbReference type="Gene3D" id="1.10.287.950">
    <property type="entry name" value="Methyl-accepting chemotaxis protein"/>
    <property type="match status" value="1"/>
</dbReference>
<evidence type="ECO:0000256" key="8">
    <source>
        <dbReference type="PROSITE-ProRule" id="PRU00284"/>
    </source>
</evidence>
<dbReference type="Gene3D" id="3.30.450.20">
    <property type="entry name" value="PAS domain"/>
    <property type="match status" value="1"/>
</dbReference>
<keyword evidence="6 8" id="KW-0807">Transducer</keyword>
<feature type="transmembrane region" description="Helical" evidence="9">
    <location>
        <begin position="190"/>
        <end position="212"/>
    </location>
</feature>
<name>A0A4R7B5T5_9NEIS</name>
<dbReference type="Pfam" id="PF00015">
    <property type="entry name" value="MCPsignal"/>
    <property type="match status" value="1"/>
</dbReference>
<comment type="caution">
    <text evidence="11">The sequence shown here is derived from an EMBL/GenBank/DDBJ whole genome shotgun (WGS) entry which is preliminary data.</text>
</comment>
<reference evidence="11 12" key="1">
    <citation type="submission" date="2019-03" db="EMBL/GenBank/DDBJ databases">
        <title>Genomic Encyclopedia of Type Strains, Phase III (KMG-III): the genomes of soil and plant-associated and newly described type strains.</title>
        <authorList>
            <person name="Whitman W."/>
        </authorList>
    </citation>
    <scope>NUCLEOTIDE SEQUENCE [LARGE SCALE GENOMIC DNA]</scope>
    <source>
        <strain evidence="11 12">CECT 8976</strain>
    </source>
</reference>
<comment type="subcellular location">
    <subcellularLocation>
        <location evidence="1">Cell membrane</location>
        <topology evidence="1">Multi-pass membrane protein</topology>
    </subcellularLocation>
</comment>
<evidence type="ECO:0000256" key="4">
    <source>
        <dbReference type="ARBA" id="ARBA00022989"/>
    </source>
</evidence>
<proteinExistence type="inferred from homology"/>
<organism evidence="11 12">
    <name type="scientific">Paludibacterium purpuratum</name>
    <dbReference type="NCBI Taxonomy" id="1144873"/>
    <lineage>
        <taxon>Bacteria</taxon>
        <taxon>Pseudomonadati</taxon>
        <taxon>Pseudomonadota</taxon>
        <taxon>Betaproteobacteria</taxon>
        <taxon>Neisseriales</taxon>
        <taxon>Chromobacteriaceae</taxon>
        <taxon>Paludibacterium</taxon>
    </lineage>
</organism>
<dbReference type="SUPFAM" id="SSF58104">
    <property type="entry name" value="Methyl-accepting chemotaxis protein (MCP) signaling domain"/>
    <property type="match status" value="1"/>
</dbReference>